<evidence type="ECO:0000256" key="9">
    <source>
        <dbReference type="ARBA" id="ARBA00022989"/>
    </source>
</evidence>
<keyword evidence="11 13" id="KW-0472">Membrane</keyword>
<feature type="transmembrane region" description="Helical" evidence="13">
    <location>
        <begin position="500"/>
        <end position="530"/>
    </location>
</feature>
<organism evidence="14 15">
    <name type="scientific">Marchantia polymorpha subsp. ruderalis</name>
    <dbReference type="NCBI Taxonomy" id="1480154"/>
    <lineage>
        <taxon>Eukaryota</taxon>
        <taxon>Viridiplantae</taxon>
        <taxon>Streptophyta</taxon>
        <taxon>Embryophyta</taxon>
        <taxon>Marchantiophyta</taxon>
        <taxon>Marchantiopsida</taxon>
        <taxon>Marchantiidae</taxon>
        <taxon>Marchantiales</taxon>
        <taxon>Marchantiaceae</taxon>
        <taxon>Marchantia</taxon>
    </lineage>
</organism>
<evidence type="ECO:0000256" key="8">
    <source>
        <dbReference type="ARBA" id="ARBA00022946"/>
    </source>
</evidence>
<keyword evidence="15" id="KW-1185">Reference proteome</keyword>
<evidence type="ECO:0008006" key="16">
    <source>
        <dbReference type="Google" id="ProtNLM"/>
    </source>
</evidence>
<feature type="transmembrane region" description="Helical" evidence="13">
    <location>
        <begin position="285"/>
        <end position="310"/>
    </location>
</feature>
<evidence type="ECO:0000256" key="6">
    <source>
        <dbReference type="ARBA" id="ARBA00022692"/>
    </source>
</evidence>
<evidence type="ECO:0000256" key="3">
    <source>
        <dbReference type="ARBA" id="ARBA00022528"/>
    </source>
</evidence>
<evidence type="ECO:0000313" key="14">
    <source>
        <dbReference type="EMBL" id="OAE26386.1"/>
    </source>
</evidence>
<feature type="transmembrane region" description="Helical" evidence="13">
    <location>
        <begin position="322"/>
        <end position="344"/>
    </location>
</feature>
<keyword evidence="7" id="KW-0378">Hydrolase</keyword>
<feature type="transmembrane region" description="Helical" evidence="13">
    <location>
        <begin position="550"/>
        <end position="569"/>
    </location>
</feature>
<gene>
    <name evidence="14" type="ORF">AXG93_4324s1540</name>
</gene>
<feature type="region of interest" description="Disordered" evidence="12">
    <location>
        <begin position="77"/>
        <end position="119"/>
    </location>
</feature>
<evidence type="ECO:0000256" key="2">
    <source>
        <dbReference type="ARBA" id="ARBA00007931"/>
    </source>
</evidence>
<proteinExistence type="inferred from homology"/>
<dbReference type="InterPro" id="IPR044838">
    <property type="entry name" value="EGY1-like"/>
</dbReference>
<dbReference type="PANTHER" id="PTHR31412:SF2">
    <property type="entry name" value="ZINC METALLOPEPTIDASE EGY3, CHLOROPLASTIC-RELATED"/>
    <property type="match status" value="1"/>
</dbReference>
<dbReference type="EMBL" id="LVLJ01002190">
    <property type="protein sequence ID" value="OAE26386.1"/>
    <property type="molecule type" value="Genomic_DNA"/>
</dbReference>
<evidence type="ECO:0000256" key="7">
    <source>
        <dbReference type="ARBA" id="ARBA00022801"/>
    </source>
</evidence>
<evidence type="ECO:0000256" key="4">
    <source>
        <dbReference type="ARBA" id="ARBA00022640"/>
    </source>
</evidence>
<evidence type="ECO:0000313" key="15">
    <source>
        <dbReference type="Proteomes" id="UP000077202"/>
    </source>
</evidence>
<dbReference type="PANTHER" id="PTHR31412">
    <property type="entry name" value="ZINC METALLOPROTEASE EGY1"/>
    <property type="match status" value="1"/>
</dbReference>
<evidence type="ECO:0000256" key="11">
    <source>
        <dbReference type="ARBA" id="ARBA00023136"/>
    </source>
</evidence>
<evidence type="ECO:0000256" key="1">
    <source>
        <dbReference type="ARBA" id="ARBA00004508"/>
    </source>
</evidence>
<dbReference type="GO" id="GO:0031969">
    <property type="term" value="C:chloroplast membrane"/>
    <property type="evidence" value="ECO:0007669"/>
    <property type="project" value="UniProtKB-SubCell"/>
</dbReference>
<accession>A0A176W2F3</accession>
<keyword evidence="5" id="KW-0645">Protease</keyword>
<keyword evidence="8" id="KW-0809">Transit peptide</keyword>
<evidence type="ECO:0000256" key="12">
    <source>
        <dbReference type="SAM" id="MobiDB-lite"/>
    </source>
</evidence>
<comment type="similarity">
    <text evidence="2">Belongs to the peptidase M50B family.</text>
</comment>
<evidence type="ECO:0000256" key="5">
    <source>
        <dbReference type="ARBA" id="ARBA00022670"/>
    </source>
</evidence>
<evidence type="ECO:0000256" key="13">
    <source>
        <dbReference type="SAM" id="Phobius"/>
    </source>
</evidence>
<dbReference type="Proteomes" id="UP000077202">
    <property type="component" value="Unassembled WGS sequence"/>
</dbReference>
<reference evidence="14" key="1">
    <citation type="submission" date="2016-03" db="EMBL/GenBank/DDBJ databases">
        <title>Mechanisms controlling the formation of the plant cell surface in tip-growing cells are functionally conserved among land plants.</title>
        <authorList>
            <person name="Honkanen S."/>
            <person name="Jones V.A."/>
            <person name="Morieri G."/>
            <person name="Champion C."/>
            <person name="Hetherington A.J."/>
            <person name="Kelly S."/>
            <person name="Saint-Marcoux D."/>
            <person name="Proust H."/>
            <person name="Prescott H."/>
            <person name="Dolan L."/>
        </authorList>
    </citation>
    <scope>NUCLEOTIDE SEQUENCE [LARGE SCALE GENOMIC DNA]</scope>
    <source>
        <tissue evidence="14">Whole gametophyte</tissue>
    </source>
</reference>
<dbReference type="GO" id="GO:0008237">
    <property type="term" value="F:metallopeptidase activity"/>
    <property type="evidence" value="ECO:0007669"/>
    <property type="project" value="UniProtKB-KW"/>
</dbReference>
<keyword evidence="10" id="KW-0482">Metalloprotease</keyword>
<sequence>MASASTLHVLPASDSASGAIPVTSNSTTRHVCGLARSPLLPQRRQAAVLQSKIWGCKVRGESRQKLDLKQTNLRQFTVAAKEEDDGKPSKSPSALMEEEEKKKDEGASPEQNAGEKVDWRKDEDMKKFLTNPSIETLLKVESKRTEQRLKELESLQDKGNVFTDFFNNLTKSNLRREKERLEKAQETFKALDIGKLKSVFGYDSFYATDARRFGDGAIFVGNMRKPLDEVKPKLEAKLSEVAGREVDIWFMEETPEPGVTKQICVVQPKVEIDLQLSAEKLSTPYGYLISALLGVTTLSTIALTSGFFLPAYATFDDYVSRVLPLFAGFVAIITASEVATRLTAAKYGVKLSPSFLIPSTWTGCLGVQTNFESLVPSKKALFDIPAARITSAYLTSFAVALTAFAIDGSINGGDNALYIRPQFFFSNPLLSFVQYVTGPYTDELGNVLPQAVEGLGVPVDPLAFAGLLGIVVTSLNMLPCGKLEGGRITQALFGRRQAKLLSFFTSLALGAGGLSGSVLCLVWAFFVTFFRGGEELPAQDEITPVDQSRYVWGFALALICALTLFPNSAGTFPSPLYTPPFFRNDF</sequence>
<keyword evidence="3" id="KW-0150">Chloroplast</keyword>
<evidence type="ECO:0000256" key="10">
    <source>
        <dbReference type="ARBA" id="ARBA00023049"/>
    </source>
</evidence>
<name>A0A176W2F3_MARPO</name>
<keyword evidence="6 13" id="KW-0812">Transmembrane</keyword>
<comment type="caution">
    <text evidence="14">The sequence shown here is derived from an EMBL/GenBank/DDBJ whole genome shotgun (WGS) entry which is preliminary data.</text>
</comment>
<dbReference type="GO" id="GO:0006508">
    <property type="term" value="P:proteolysis"/>
    <property type="evidence" value="ECO:0007669"/>
    <property type="project" value="UniProtKB-KW"/>
</dbReference>
<keyword evidence="9 13" id="KW-1133">Transmembrane helix</keyword>
<protein>
    <recommendedName>
        <fullName evidence="16">Peptidase M50 domain-containing protein</fullName>
    </recommendedName>
</protein>
<dbReference type="AlphaFoldDB" id="A0A176W2F3"/>
<comment type="subcellular location">
    <subcellularLocation>
        <location evidence="1">Plastid</location>
        <location evidence="1">Chloroplast membrane</location>
        <topology evidence="1">Multi-pass membrane protein</topology>
    </subcellularLocation>
</comment>
<keyword evidence="4" id="KW-0934">Plastid</keyword>